<reference evidence="2" key="1">
    <citation type="submission" date="2023-06" db="EMBL/GenBank/DDBJ databases">
        <title>full genome analysis of Phenantherene degrader P3.</title>
        <authorList>
            <person name="Akbar A."/>
            <person name="Rahmeh R."/>
            <person name="Kishk M."/>
        </authorList>
    </citation>
    <scope>NUCLEOTIDE SEQUENCE</scope>
    <source>
        <strain evidence="2">P3</strain>
    </source>
</reference>
<dbReference type="InterPro" id="IPR021961">
    <property type="entry name" value="McrB_DNA-bd"/>
</dbReference>
<dbReference type="Gene3D" id="3.30.920.90">
    <property type="match status" value="1"/>
</dbReference>
<name>A0ABT7W5Y1_9BORD</name>
<evidence type="ECO:0000259" key="1">
    <source>
        <dbReference type="Pfam" id="PF12102"/>
    </source>
</evidence>
<protein>
    <submittedName>
        <fullName evidence="2">DUF3578 domain-containing protein</fullName>
    </submittedName>
</protein>
<dbReference type="InterPro" id="IPR003615">
    <property type="entry name" value="HNH_nuc"/>
</dbReference>
<dbReference type="Pfam" id="PF12102">
    <property type="entry name" value="MrcB_N"/>
    <property type="match status" value="1"/>
</dbReference>
<dbReference type="Proteomes" id="UP001175604">
    <property type="component" value="Unassembled WGS sequence"/>
</dbReference>
<gene>
    <name evidence="2" type="ORF">QUC21_16320</name>
</gene>
<proteinExistence type="predicted"/>
<organism evidence="2 3">
    <name type="scientific">Bordetella petrii</name>
    <dbReference type="NCBI Taxonomy" id="94624"/>
    <lineage>
        <taxon>Bacteria</taxon>
        <taxon>Pseudomonadati</taxon>
        <taxon>Pseudomonadota</taxon>
        <taxon>Betaproteobacteria</taxon>
        <taxon>Burkholderiales</taxon>
        <taxon>Alcaligenaceae</taxon>
        <taxon>Bordetella</taxon>
    </lineage>
</organism>
<evidence type="ECO:0000313" key="2">
    <source>
        <dbReference type="EMBL" id="MDM9560604.1"/>
    </source>
</evidence>
<dbReference type="EMBL" id="JAUDJE010000014">
    <property type="protein sequence ID" value="MDM9560604.1"/>
    <property type="molecule type" value="Genomic_DNA"/>
</dbReference>
<dbReference type="CDD" id="cd00085">
    <property type="entry name" value="HNHc"/>
    <property type="match status" value="1"/>
</dbReference>
<sequence>MSLQRCLYKVLAEYLAASRETFAQHNVANFIRKECSGEIAKIAGANDRLVFKASAGQGTWTRGPWIGIFDRLVTTSAQRGYYPVYLFREDMKGVYLSLNQGVTEAKTFYKGNAKTALRARSANFRALLGGQLFRFPELEIDLAASSASSDTAFYEAGNICAKFYPATDLPPEDQLIADLRAMLQLYEALVGEVTNLEAGTTDEGDEPAGMHYEDTSRFRMHKRIERNAKLVDQVKKALGYTCQVCGINFEELYGEVGKGYIEAHHLTPLASLKGQKVAMHPKRDFAVLCANCHRMIHRAGCVEDVKEFKAKHYKAQAC</sequence>
<evidence type="ECO:0000313" key="3">
    <source>
        <dbReference type="Proteomes" id="UP001175604"/>
    </source>
</evidence>
<accession>A0ABT7W5Y1</accession>
<keyword evidence="3" id="KW-1185">Reference proteome</keyword>
<dbReference type="RefSeq" id="WP_289786106.1">
    <property type="nucleotide sequence ID" value="NZ_JAUDJE010000014.1"/>
</dbReference>
<comment type="caution">
    <text evidence="2">The sequence shown here is derived from an EMBL/GenBank/DDBJ whole genome shotgun (WGS) entry which is preliminary data.</text>
</comment>
<feature type="domain" description="Type IV methyl-directed restriction enzyme EcoKMcrB subunit DNA-binding" evidence="1">
    <location>
        <begin position="9"/>
        <end position="190"/>
    </location>
</feature>